<dbReference type="Pfam" id="PF25873">
    <property type="entry name" value="WHD_MalT"/>
    <property type="match status" value="1"/>
</dbReference>
<dbReference type="SUPFAM" id="SSF46894">
    <property type="entry name" value="C-terminal effector domain of the bipartite response regulators"/>
    <property type="match status" value="1"/>
</dbReference>
<dbReference type="PANTHER" id="PTHR44688">
    <property type="entry name" value="DNA-BINDING TRANSCRIPTIONAL ACTIVATOR DEVR_DOSR"/>
    <property type="match status" value="1"/>
</dbReference>
<dbReference type="Pfam" id="PF13401">
    <property type="entry name" value="AAA_22"/>
    <property type="match status" value="1"/>
</dbReference>
<reference evidence="6" key="1">
    <citation type="submission" date="2021-01" db="EMBL/GenBank/DDBJ databases">
        <title>Genome public.</title>
        <authorList>
            <person name="Liu C."/>
            <person name="Sun Q."/>
        </authorList>
    </citation>
    <scope>NUCLEOTIDE SEQUENCE [LARGE SCALE GENOMIC DNA]</scope>
    <source>
        <strain evidence="6">YIM B02505</strain>
    </source>
</reference>
<comment type="caution">
    <text evidence="5">The sequence shown here is derived from an EMBL/GenBank/DDBJ whole genome shotgun (WGS) entry which is preliminary data.</text>
</comment>
<dbReference type="InterPro" id="IPR011990">
    <property type="entry name" value="TPR-like_helical_dom_sf"/>
</dbReference>
<evidence type="ECO:0000256" key="2">
    <source>
        <dbReference type="ARBA" id="ARBA00023125"/>
    </source>
</evidence>
<dbReference type="Gene3D" id="3.40.50.300">
    <property type="entry name" value="P-loop containing nucleotide triphosphate hydrolases"/>
    <property type="match status" value="1"/>
</dbReference>
<feature type="domain" description="HTH luxR-type" evidence="4">
    <location>
        <begin position="787"/>
        <end position="852"/>
    </location>
</feature>
<sequence length="853" mass="99323">MKSILYTRLIRPKSTSLVNRSKSIQNKVNSISECKLAVIKGGAAVGKSTLISNYVKDKENHMWLSLDENSNDLSYLWTYVLYGLSDKLEDLKLYIDMINPLVNREDIFELISSLINELLGREELFIVLDDFHYVEDKFLLETIEYFIANSSDNIHFVLISRYDIPLYLGNILMKGGIVDINSEDFYLTFEESKEFIRNSSKVQISDELIKEIYSSSEGWIGAIKLFLTVSNSNKTIKNVPKNNKLFIEYMNNEIMKSLSQEEKDFLIKTSPISYVNPSIYSSIAGKDGFDIIEKLIEKNMLIVSIDEEKRIYRYHNVLRQHLLELFDKYEANIKSETIDRLTKSLIQDENYDEALNIFINWGRYDDGLRLIEKNVQHLVSTKLLNEFPLEYYSKSMDLTLIAIFFNYLNLDYERCNIIASSIKEVSNNEFLNSIRLFTVILDNSATDNFYFELSREIDENLNILTKTIYYILASWILGFWGECSRAFDMLQLIEEANKQLQNSYVELMCKYNRISLLEEMGRLHESEAGYKELNSLINSKNNKACFKIFKTVGLPGVYIKQLKYKEAEKLLVEAKDLLNDLDGRDAFSSLKIGIEYNLAEVKYIKGNIHECEELLSDISKYEKGSYVYIQMMALRIRLLSNEGKIKKHEYDEFIDTYEYMYKNSSYKGIIGITYGVALFHLGKYEKSLEVFKDVAFLSRKNRAGYSLVYSLLWKAIVLDKLQTSGNRELINILREAVFYCREEEILFPYYINKKLLNKIFKKFNEQLVEDKDNRTFLKKLESIVEWASENTLILSSREIEVLRALIEGLSNKEIGEKLFISVSTVKTHIINIYSKLGVKNRVEAVNEGVKILQ</sequence>
<keyword evidence="2" id="KW-0238">DNA-binding</keyword>
<dbReference type="PANTHER" id="PTHR44688:SF16">
    <property type="entry name" value="DNA-BINDING TRANSCRIPTIONAL ACTIVATOR DEVR_DOSR"/>
    <property type="match status" value="1"/>
</dbReference>
<dbReference type="InterPro" id="IPR049945">
    <property type="entry name" value="AAA_22"/>
</dbReference>
<organism evidence="5 6">
    <name type="scientific">Clostridium yunnanense</name>
    <dbReference type="NCBI Taxonomy" id="2800325"/>
    <lineage>
        <taxon>Bacteria</taxon>
        <taxon>Bacillati</taxon>
        <taxon>Bacillota</taxon>
        <taxon>Clostridia</taxon>
        <taxon>Eubacteriales</taxon>
        <taxon>Clostridiaceae</taxon>
        <taxon>Clostridium</taxon>
    </lineage>
</organism>
<dbReference type="InterPro" id="IPR000792">
    <property type="entry name" value="Tscrpt_reg_LuxR_C"/>
</dbReference>
<dbReference type="PROSITE" id="PS00622">
    <property type="entry name" value="HTH_LUXR_1"/>
    <property type="match status" value="1"/>
</dbReference>
<dbReference type="RefSeq" id="WP_200266344.1">
    <property type="nucleotide sequence ID" value="NZ_JAENHN010000010.1"/>
</dbReference>
<dbReference type="CDD" id="cd06170">
    <property type="entry name" value="LuxR_C_like"/>
    <property type="match status" value="1"/>
</dbReference>
<dbReference type="InterPro" id="IPR036388">
    <property type="entry name" value="WH-like_DNA-bd_sf"/>
</dbReference>
<dbReference type="InterPro" id="IPR059106">
    <property type="entry name" value="WHD_MalT"/>
</dbReference>
<dbReference type="InterPro" id="IPR016032">
    <property type="entry name" value="Sig_transdc_resp-reg_C-effctor"/>
</dbReference>
<dbReference type="InterPro" id="IPR027417">
    <property type="entry name" value="P-loop_NTPase"/>
</dbReference>
<accession>A0ABS1EKC4</accession>
<evidence type="ECO:0000313" key="5">
    <source>
        <dbReference type="EMBL" id="MBK1809788.1"/>
    </source>
</evidence>
<evidence type="ECO:0000256" key="3">
    <source>
        <dbReference type="ARBA" id="ARBA00023163"/>
    </source>
</evidence>
<dbReference type="Gene3D" id="1.10.10.10">
    <property type="entry name" value="Winged helix-like DNA-binding domain superfamily/Winged helix DNA-binding domain"/>
    <property type="match status" value="1"/>
</dbReference>
<protein>
    <submittedName>
        <fullName evidence="5">AAA family ATPase</fullName>
    </submittedName>
</protein>
<proteinExistence type="predicted"/>
<dbReference type="EMBL" id="JAENHN010000010">
    <property type="protein sequence ID" value="MBK1809788.1"/>
    <property type="molecule type" value="Genomic_DNA"/>
</dbReference>
<dbReference type="SMART" id="SM00421">
    <property type="entry name" value="HTH_LUXR"/>
    <property type="match status" value="1"/>
</dbReference>
<name>A0ABS1EKC4_9CLOT</name>
<evidence type="ECO:0000313" key="6">
    <source>
        <dbReference type="Proteomes" id="UP000596739"/>
    </source>
</evidence>
<keyword evidence="1" id="KW-0805">Transcription regulation</keyword>
<keyword evidence="3" id="KW-0804">Transcription</keyword>
<evidence type="ECO:0000259" key="4">
    <source>
        <dbReference type="PROSITE" id="PS50043"/>
    </source>
</evidence>
<dbReference type="Proteomes" id="UP000596739">
    <property type="component" value="Unassembled WGS sequence"/>
</dbReference>
<dbReference type="Gene3D" id="1.25.40.10">
    <property type="entry name" value="Tetratricopeptide repeat domain"/>
    <property type="match status" value="1"/>
</dbReference>
<keyword evidence="6" id="KW-1185">Reference proteome</keyword>
<gene>
    <name evidence="5" type="ORF">JHL18_03925</name>
</gene>
<evidence type="ECO:0000256" key="1">
    <source>
        <dbReference type="ARBA" id="ARBA00023015"/>
    </source>
</evidence>
<dbReference type="SUPFAM" id="SSF52540">
    <property type="entry name" value="P-loop containing nucleoside triphosphate hydrolases"/>
    <property type="match status" value="1"/>
</dbReference>
<dbReference type="PROSITE" id="PS50043">
    <property type="entry name" value="HTH_LUXR_2"/>
    <property type="match status" value="1"/>
</dbReference>
<dbReference type="Pfam" id="PF00196">
    <property type="entry name" value="GerE"/>
    <property type="match status" value="1"/>
</dbReference>
<dbReference type="PRINTS" id="PR00038">
    <property type="entry name" value="HTHLUXR"/>
</dbReference>